<dbReference type="Proteomes" id="UP000024404">
    <property type="component" value="Unassembled WGS sequence"/>
</dbReference>
<evidence type="ECO:0000313" key="3">
    <source>
        <dbReference type="Proteomes" id="UP000024404"/>
    </source>
</evidence>
<dbReference type="EMBL" id="CMVM020000119">
    <property type="status" value="NOT_ANNOTATED_CDS"/>
    <property type="molecule type" value="Genomic_DNA"/>
</dbReference>
<protein>
    <submittedName>
        <fullName evidence="2">Uncharacterized protein</fullName>
    </submittedName>
</protein>
<organism evidence="2 3">
    <name type="scientific">Onchocerca volvulus</name>
    <dbReference type="NCBI Taxonomy" id="6282"/>
    <lineage>
        <taxon>Eukaryota</taxon>
        <taxon>Metazoa</taxon>
        <taxon>Ecdysozoa</taxon>
        <taxon>Nematoda</taxon>
        <taxon>Chromadorea</taxon>
        <taxon>Rhabditida</taxon>
        <taxon>Spirurina</taxon>
        <taxon>Spiruromorpha</taxon>
        <taxon>Filarioidea</taxon>
        <taxon>Onchocercidae</taxon>
        <taxon>Onchocerca</taxon>
    </lineage>
</organism>
<accession>A0A8R1TST4</accession>
<sequence>MTTLSSTFSRRCCVIKEHIDKGMIRCGVPKPSDDATVDLRKLPLSGKFSIKQPWEIRDKSSKSSEQSEKKQKFEKRSNVEVISEKVKGKLIDNDKKSRSVPKSSKSDKSKESQEMEESLKNEYTNRSKRDGSERSDSGRSKKLRNAIRKKFYGSETKHDDK</sequence>
<evidence type="ECO:0000256" key="1">
    <source>
        <dbReference type="SAM" id="MobiDB-lite"/>
    </source>
</evidence>
<dbReference type="EnsemblMetazoa" id="OVOC3644.1">
    <property type="protein sequence ID" value="OVOC3644.1"/>
    <property type="gene ID" value="WBGene00240453"/>
</dbReference>
<dbReference type="EnsemblMetazoa" id="OVOC3644.2">
    <property type="protein sequence ID" value="OVOC3644.2"/>
    <property type="gene ID" value="WBGene00240453"/>
</dbReference>
<feature type="compositionally biased region" description="Basic and acidic residues" evidence="1">
    <location>
        <begin position="54"/>
        <end position="97"/>
    </location>
</feature>
<dbReference type="AlphaFoldDB" id="A0A8R1TST4"/>
<evidence type="ECO:0000313" key="2">
    <source>
        <dbReference type="EnsemblMetazoa" id="OVOC3644.2"/>
    </source>
</evidence>
<feature type="compositionally biased region" description="Basic and acidic residues" evidence="1">
    <location>
        <begin position="104"/>
        <end position="139"/>
    </location>
</feature>
<keyword evidence="3" id="KW-1185">Reference proteome</keyword>
<reference evidence="2" key="2">
    <citation type="submission" date="2022-06" db="UniProtKB">
        <authorList>
            <consortium name="EnsemblMetazoa"/>
        </authorList>
    </citation>
    <scope>IDENTIFICATION</scope>
</reference>
<feature type="region of interest" description="Disordered" evidence="1">
    <location>
        <begin position="50"/>
        <end position="161"/>
    </location>
</feature>
<proteinExistence type="predicted"/>
<dbReference type="OMA" id="CVIKEHI"/>
<feature type="compositionally biased region" description="Basic residues" evidence="1">
    <location>
        <begin position="140"/>
        <end position="151"/>
    </location>
</feature>
<name>A0A8R1TST4_ONCVO</name>
<reference evidence="3" key="1">
    <citation type="submission" date="2013-10" db="EMBL/GenBank/DDBJ databases">
        <title>Genome sequencing of Onchocerca volvulus.</title>
        <authorList>
            <person name="Cotton J."/>
            <person name="Tsai J."/>
            <person name="Stanley E."/>
            <person name="Tracey A."/>
            <person name="Holroyd N."/>
            <person name="Lustigman S."/>
            <person name="Berriman M."/>
        </authorList>
    </citation>
    <scope>NUCLEOTIDE SEQUENCE</scope>
</reference>